<dbReference type="EMBL" id="FTPL01000004">
    <property type="protein sequence ID" value="SIT91137.1"/>
    <property type="molecule type" value="Genomic_DNA"/>
</dbReference>
<dbReference type="AlphaFoldDB" id="A0A1U7PMQ5"/>
<dbReference type="RefSeq" id="WP_076759453.1">
    <property type="nucleotide sequence ID" value="NZ_FTPL01000004.1"/>
</dbReference>
<organism evidence="1 2">
    <name type="scientific">Edaphobacillus lindanitolerans</name>
    <dbReference type="NCBI Taxonomy" id="550447"/>
    <lineage>
        <taxon>Bacteria</taxon>
        <taxon>Bacillati</taxon>
        <taxon>Bacillota</taxon>
        <taxon>Bacilli</taxon>
        <taxon>Bacillales</taxon>
        <taxon>Bacillaceae</taxon>
        <taxon>Edaphobacillus</taxon>
    </lineage>
</organism>
<sequence length="86" mass="9415">MIITNEAELLLKEFLDAHGLEGIRLTVEAGDHGPQFSITFDEPQEFDVIQKIRGIRVAVDAQLTDTDLLVLDAEEGPGGRGIVLRS</sequence>
<evidence type="ECO:0008006" key="3">
    <source>
        <dbReference type="Google" id="ProtNLM"/>
    </source>
</evidence>
<reference evidence="2" key="1">
    <citation type="submission" date="2017-01" db="EMBL/GenBank/DDBJ databases">
        <authorList>
            <person name="Varghese N."/>
            <person name="Submissions S."/>
        </authorList>
    </citation>
    <scope>NUCLEOTIDE SEQUENCE [LARGE SCALE GENOMIC DNA]</scope>
    <source>
        <strain evidence="2">MNA4</strain>
    </source>
</reference>
<dbReference type="OrthoDB" id="2355011at2"/>
<keyword evidence="2" id="KW-1185">Reference proteome</keyword>
<proteinExistence type="predicted"/>
<name>A0A1U7PMQ5_9BACI</name>
<evidence type="ECO:0000313" key="1">
    <source>
        <dbReference type="EMBL" id="SIT91137.1"/>
    </source>
</evidence>
<dbReference type="Gene3D" id="2.60.300.12">
    <property type="entry name" value="HesB-like domain"/>
    <property type="match status" value="1"/>
</dbReference>
<gene>
    <name evidence="1" type="ORF">SAMN05428946_2603</name>
</gene>
<dbReference type="InterPro" id="IPR035903">
    <property type="entry name" value="HesB-like_dom_sf"/>
</dbReference>
<dbReference type="Proteomes" id="UP000187550">
    <property type="component" value="Unassembled WGS sequence"/>
</dbReference>
<accession>A0A1U7PMQ5</accession>
<evidence type="ECO:0000313" key="2">
    <source>
        <dbReference type="Proteomes" id="UP000187550"/>
    </source>
</evidence>
<protein>
    <recommendedName>
        <fullName evidence="3">Fe-S cluster assembly iron-binding protein IscA</fullName>
    </recommendedName>
</protein>
<dbReference type="SUPFAM" id="SSF89360">
    <property type="entry name" value="HesB-like domain"/>
    <property type="match status" value="1"/>
</dbReference>
<dbReference type="STRING" id="550447.SAMN05428946_2603"/>